<dbReference type="SUPFAM" id="SSF49785">
    <property type="entry name" value="Galactose-binding domain-like"/>
    <property type="match status" value="1"/>
</dbReference>
<dbReference type="Gene3D" id="1.50.10.10">
    <property type="match status" value="1"/>
</dbReference>
<dbReference type="InterPro" id="IPR008979">
    <property type="entry name" value="Galactose-bd-like_sf"/>
</dbReference>
<feature type="signal peptide" evidence="6">
    <location>
        <begin position="1"/>
        <end position="25"/>
    </location>
</feature>
<dbReference type="InterPro" id="IPR000421">
    <property type="entry name" value="FA58C"/>
</dbReference>
<dbReference type="Pfam" id="PF03632">
    <property type="entry name" value="Glyco_hydro_65m"/>
    <property type="match status" value="1"/>
</dbReference>
<feature type="chain" id="PRO_5040135224" description="alpha,alpha-trehalase" evidence="6">
    <location>
        <begin position="26"/>
        <end position="966"/>
    </location>
</feature>
<sequence length="966" mass="103450">MRSTNRQGTATLLAVLAASHSFVAAWQPSDWTLKSTRLNRTAWEDQPYVANGYIVNACQQGFGYLESIPTGERLNTQGWPLFTPRQTAAMVAGFYDQQPETAGTNFEQTGGQQPISTLPTWSTILVTVNNQTFSQTTDASEISNWSQSMSVQDGIVQTKYDWTPGGGGSNSSITLSYTVLAHKVIPTLGAVYLSVSGLTNQTQVAFTDVLDGRGAWRTDPVSQGPVPNTTHTIHSAVRPNGISNVTAYEVSLFDSWSSTNGWSIDSGANCAQNGALSSNGSTASQCYRPMRVPADGKIDMVKYVGIASSDAYRGVELSTALKSAQNANSTGWDALVKSHQAAWAKVWDDADIVIPGEEHTELQIATRASMFHLITNVRNGTESYGLGDNSIAPAGLTSDSYAGQIFWDADTWMFPSLLAMWPDYAESIVDFRYRQLGAAQVNAAQYNLSGALYPWTGARFGNCTGVGPCYDYEYHLNSDIALAAWQYYASTKNETWLEEKGYPLVRNVADMFASFVTYNQTSGMYSTLNETSPDEYSNHKNNSAMINGALTVTLEQAKQLGSVLGKETPGNWSKIQQDITILKAQSGILLEFEGFNGTTPVKQADVVLLTYPYGYLNSSTQSLANLDFYSLATSPNGPGMTYSIFSIIAASVSPVGCASWSYLLQASQPYARAPFYQFSEQTNDNPATNSGTNPAYTFLTGHGGYLQTLTHGYTGYRSHLDYLYLDPNLPPQLTNYTIHGFKWGASSFDINVAAKQTTITRKSGGSENVTVQIAPGNAKAGSHSLAVGGTLTVPTRMVSGSLVDGNIAQCKTVMSNDTKFGIEDSPIVPGEFALSAIDGANATTWQPINPSPATLTVDLGEVQKIKGFHINWGSVPPRTYSVSVSNSSSSAGSMQSASAIVGGNVTLSAPFDAVRADMVAIPLGNLTDASVPQGIVSARYVSLTISGSYGTDDYGGTVAEFAVLGA</sequence>
<dbReference type="InterPro" id="IPR012341">
    <property type="entry name" value="6hp_glycosidase-like_sf"/>
</dbReference>
<dbReference type="Gene3D" id="2.60.120.260">
    <property type="entry name" value="Galactose-binding domain-like"/>
    <property type="match status" value="1"/>
</dbReference>
<dbReference type="FunFam" id="1.50.10.10:FF:000032">
    <property type="entry name" value="Vacuolar acid trehalase"/>
    <property type="match status" value="1"/>
</dbReference>
<comment type="catalytic activity">
    <reaction evidence="1">
        <text>alpha,alpha-trehalose + H2O = alpha-D-glucose + beta-D-glucose</text>
        <dbReference type="Rhea" id="RHEA:32675"/>
        <dbReference type="ChEBI" id="CHEBI:15377"/>
        <dbReference type="ChEBI" id="CHEBI:15903"/>
        <dbReference type="ChEBI" id="CHEBI:16551"/>
        <dbReference type="ChEBI" id="CHEBI:17925"/>
        <dbReference type="EC" id="3.2.1.28"/>
    </reaction>
</comment>
<keyword evidence="6" id="KW-0732">Signal</keyword>
<keyword evidence="5" id="KW-0325">Glycoprotein</keyword>
<dbReference type="SUPFAM" id="SSF48208">
    <property type="entry name" value="Six-hairpin glycosidases"/>
    <property type="match status" value="1"/>
</dbReference>
<dbReference type="Gene3D" id="2.70.98.40">
    <property type="entry name" value="Glycoside hydrolase, family 65, N-terminal domain"/>
    <property type="match status" value="1"/>
</dbReference>
<accession>A0A9P6W1G6</accession>
<comment type="similarity">
    <text evidence="2">Belongs to the glycosyl hydrolase 65 family.</text>
</comment>
<dbReference type="Pfam" id="PF03636">
    <property type="entry name" value="Glyco_hydro_65N"/>
    <property type="match status" value="1"/>
</dbReference>
<dbReference type="PROSITE" id="PS50022">
    <property type="entry name" value="FA58C_3"/>
    <property type="match status" value="1"/>
</dbReference>
<dbReference type="PANTHER" id="PTHR11051:SF8">
    <property type="entry name" value="PROTEIN-GLUCOSYLGALACTOSYLHYDROXYLYSINE GLUCOSIDASE"/>
    <property type="match status" value="1"/>
</dbReference>
<proteinExistence type="inferred from homology"/>
<protein>
    <recommendedName>
        <fullName evidence="3">alpha,alpha-trehalase</fullName>
        <ecNumber evidence="3">3.2.1.28</ecNumber>
    </recommendedName>
</protein>
<evidence type="ECO:0000313" key="9">
    <source>
        <dbReference type="Proteomes" id="UP000777482"/>
    </source>
</evidence>
<dbReference type="EMBL" id="PUHQ01000030">
    <property type="protein sequence ID" value="KAG0661974.1"/>
    <property type="molecule type" value="Genomic_DNA"/>
</dbReference>
<reference evidence="8 9" key="1">
    <citation type="submission" date="2020-11" db="EMBL/GenBank/DDBJ databases">
        <title>Kefir isolates.</title>
        <authorList>
            <person name="Marcisauskas S."/>
            <person name="Kim Y."/>
            <person name="Blasche S."/>
        </authorList>
    </citation>
    <scope>NUCLEOTIDE SEQUENCE [LARGE SCALE GENOMIC DNA]</scope>
    <source>
        <strain evidence="8 9">KR</strain>
    </source>
</reference>
<keyword evidence="9" id="KW-1185">Reference proteome</keyword>
<dbReference type="GO" id="GO:0004555">
    <property type="term" value="F:alpha,alpha-trehalase activity"/>
    <property type="evidence" value="ECO:0007669"/>
    <property type="project" value="UniProtKB-EC"/>
</dbReference>
<evidence type="ECO:0000256" key="1">
    <source>
        <dbReference type="ARBA" id="ARBA00001576"/>
    </source>
</evidence>
<name>A0A9P6W1G6_RHOMI</name>
<evidence type="ECO:0000259" key="7">
    <source>
        <dbReference type="PROSITE" id="PS50022"/>
    </source>
</evidence>
<dbReference type="EC" id="3.2.1.28" evidence="3"/>
<dbReference type="GO" id="GO:0030246">
    <property type="term" value="F:carbohydrate binding"/>
    <property type="evidence" value="ECO:0007669"/>
    <property type="project" value="InterPro"/>
</dbReference>
<dbReference type="GO" id="GO:0005993">
    <property type="term" value="P:trehalose catabolic process"/>
    <property type="evidence" value="ECO:0007669"/>
    <property type="project" value="TreeGrafter"/>
</dbReference>
<dbReference type="InterPro" id="IPR005195">
    <property type="entry name" value="Glyco_hydro_65_M"/>
</dbReference>
<comment type="caution">
    <text evidence="8">The sequence shown here is derived from an EMBL/GenBank/DDBJ whole genome shotgun (WGS) entry which is preliminary data.</text>
</comment>
<dbReference type="InterPro" id="IPR005196">
    <property type="entry name" value="Glyco_hydro_65_N"/>
</dbReference>
<feature type="domain" description="F5/8 type C" evidence="7">
    <location>
        <begin position="795"/>
        <end position="966"/>
    </location>
</feature>
<evidence type="ECO:0000256" key="3">
    <source>
        <dbReference type="ARBA" id="ARBA00012757"/>
    </source>
</evidence>
<evidence type="ECO:0000256" key="4">
    <source>
        <dbReference type="ARBA" id="ARBA00022801"/>
    </source>
</evidence>
<dbReference type="InterPro" id="IPR008928">
    <property type="entry name" value="6-hairpin_glycosidase_sf"/>
</dbReference>
<dbReference type="SUPFAM" id="SSF74650">
    <property type="entry name" value="Galactose mutarotase-like"/>
    <property type="match status" value="1"/>
</dbReference>
<evidence type="ECO:0000313" key="8">
    <source>
        <dbReference type="EMBL" id="KAG0661974.1"/>
    </source>
</evidence>
<dbReference type="InterPro" id="IPR037018">
    <property type="entry name" value="GH65_N"/>
</dbReference>
<gene>
    <name evidence="8" type="primary">ATH1</name>
    <name evidence="8" type="ORF">C6P46_003679</name>
</gene>
<dbReference type="GO" id="GO:0009277">
    <property type="term" value="C:fungal-type cell wall"/>
    <property type="evidence" value="ECO:0007669"/>
    <property type="project" value="TreeGrafter"/>
</dbReference>
<organism evidence="8 9">
    <name type="scientific">Rhodotorula mucilaginosa</name>
    <name type="common">Yeast</name>
    <name type="synonym">Rhodotorula rubra</name>
    <dbReference type="NCBI Taxonomy" id="5537"/>
    <lineage>
        <taxon>Eukaryota</taxon>
        <taxon>Fungi</taxon>
        <taxon>Dikarya</taxon>
        <taxon>Basidiomycota</taxon>
        <taxon>Pucciniomycotina</taxon>
        <taxon>Microbotryomycetes</taxon>
        <taxon>Sporidiobolales</taxon>
        <taxon>Sporidiobolaceae</taxon>
        <taxon>Rhodotorula</taxon>
    </lineage>
</organism>
<dbReference type="OrthoDB" id="200349at2759"/>
<keyword evidence="4" id="KW-0378">Hydrolase</keyword>
<dbReference type="Pfam" id="PF03633">
    <property type="entry name" value="Glyco_hydro_65C"/>
    <property type="match status" value="1"/>
</dbReference>
<dbReference type="Gene3D" id="2.60.420.10">
    <property type="entry name" value="Maltose phosphorylase, domain 3"/>
    <property type="match status" value="1"/>
</dbReference>
<evidence type="ECO:0000256" key="5">
    <source>
        <dbReference type="ARBA" id="ARBA00023180"/>
    </source>
</evidence>
<dbReference type="PANTHER" id="PTHR11051">
    <property type="entry name" value="GLYCOSYL HYDROLASE-RELATED"/>
    <property type="match status" value="1"/>
</dbReference>
<evidence type="ECO:0000256" key="6">
    <source>
        <dbReference type="SAM" id="SignalP"/>
    </source>
</evidence>
<dbReference type="InterPro" id="IPR011013">
    <property type="entry name" value="Gal_mutarotase_sf_dom"/>
</dbReference>
<evidence type="ECO:0000256" key="2">
    <source>
        <dbReference type="ARBA" id="ARBA00006768"/>
    </source>
</evidence>
<dbReference type="Pfam" id="PF22633">
    <property type="entry name" value="F5_F8_type_C_2"/>
    <property type="match status" value="1"/>
</dbReference>
<dbReference type="AlphaFoldDB" id="A0A9P6W1G6"/>
<dbReference type="InterPro" id="IPR005194">
    <property type="entry name" value="Glyco_hydro_65_C"/>
</dbReference>
<dbReference type="Proteomes" id="UP000777482">
    <property type="component" value="Unassembled WGS sequence"/>
</dbReference>